<keyword evidence="3" id="KW-0804">Transcription</keyword>
<protein>
    <submittedName>
        <fullName evidence="6">Cyclic nucleotide-binding protein</fullName>
    </submittedName>
</protein>
<dbReference type="RefSeq" id="WP_038152700.1">
    <property type="nucleotide sequence ID" value="NZ_JRNT01000016.1"/>
</dbReference>
<dbReference type="PROSITE" id="PS51063">
    <property type="entry name" value="HTH_CRP_2"/>
    <property type="match status" value="1"/>
</dbReference>
<dbReference type="CDD" id="cd00038">
    <property type="entry name" value="CAP_ED"/>
    <property type="match status" value="1"/>
</dbReference>
<dbReference type="SUPFAM" id="SSF46785">
    <property type="entry name" value="Winged helix' DNA-binding domain"/>
    <property type="match status" value="1"/>
</dbReference>
<dbReference type="AlphaFoldDB" id="A0A096AJD3"/>
<evidence type="ECO:0000259" key="4">
    <source>
        <dbReference type="PROSITE" id="PS50042"/>
    </source>
</evidence>
<keyword evidence="7" id="KW-1185">Reference proteome</keyword>
<dbReference type="SUPFAM" id="SSF51206">
    <property type="entry name" value="cAMP-binding domain-like"/>
    <property type="match status" value="1"/>
</dbReference>
<dbReference type="eggNOG" id="COG0664">
    <property type="taxonomic scope" value="Bacteria"/>
</dbReference>
<dbReference type="GO" id="GO:0005829">
    <property type="term" value="C:cytosol"/>
    <property type="evidence" value="ECO:0007669"/>
    <property type="project" value="TreeGrafter"/>
</dbReference>
<organism evidence="6 7">
    <name type="scientific">Veillonella montpellierensis DNF00314</name>
    <dbReference type="NCBI Taxonomy" id="1401067"/>
    <lineage>
        <taxon>Bacteria</taxon>
        <taxon>Bacillati</taxon>
        <taxon>Bacillota</taxon>
        <taxon>Negativicutes</taxon>
        <taxon>Veillonellales</taxon>
        <taxon>Veillonellaceae</taxon>
        <taxon>Veillonella</taxon>
    </lineage>
</organism>
<dbReference type="Pfam" id="PF13545">
    <property type="entry name" value="HTH_Crp_2"/>
    <property type="match status" value="1"/>
</dbReference>
<dbReference type="InterPro" id="IPR036390">
    <property type="entry name" value="WH_DNA-bd_sf"/>
</dbReference>
<reference evidence="6 7" key="1">
    <citation type="submission" date="2014-07" db="EMBL/GenBank/DDBJ databases">
        <authorList>
            <person name="McCorrison J."/>
            <person name="Sanka R."/>
            <person name="Torralba M."/>
            <person name="Gillis M."/>
            <person name="Haft D.H."/>
            <person name="Methe B."/>
            <person name="Sutton G."/>
            <person name="Nelson K.E."/>
        </authorList>
    </citation>
    <scope>NUCLEOTIDE SEQUENCE [LARGE SCALE GENOMIC DNA]</scope>
    <source>
        <strain evidence="6 7">DNF00314</strain>
    </source>
</reference>
<dbReference type="Gene3D" id="2.60.120.10">
    <property type="entry name" value="Jelly Rolls"/>
    <property type="match status" value="1"/>
</dbReference>
<proteinExistence type="predicted"/>
<dbReference type="GO" id="GO:0003677">
    <property type="term" value="F:DNA binding"/>
    <property type="evidence" value="ECO:0007669"/>
    <property type="project" value="UniProtKB-KW"/>
</dbReference>
<evidence type="ECO:0000313" key="7">
    <source>
        <dbReference type="Proteomes" id="UP000029628"/>
    </source>
</evidence>
<dbReference type="InterPro" id="IPR018490">
    <property type="entry name" value="cNMP-bd_dom_sf"/>
</dbReference>
<dbReference type="EMBL" id="JRNT01000016">
    <property type="protein sequence ID" value="KGF47208.1"/>
    <property type="molecule type" value="Genomic_DNA"/>
</dbReference>
<dbReference type="Proteomes" id="UP000029628">
    <property type="component" value="Unassembled WGS sequence"/>
</dbReference>
<evidence type="ECO:0000313" key="6">
    <source>
        <dbReference type="EMBL" id="KGF47208.1"/>
    </source>
</evidence>
<dbReference type="GO" id="GO:0003700">
    <property type="term" value="F:DNA-binding transcription factor activity"/>
    <property type="evidence" value="ECO:0007669"/>
    <property type="project" value="TreeGrafter"/>
</dbReference>
<sequence length="238" mass="27126">MVKNSTISLLENHYEAIAACPLFRSLQRDELLSYLQSVPILLKNYQKHDFIAISGDPMEGIGIVVEGSALLTRENVLGQRVIMTELTQSSMFGEALLFTARPLWPATIKTTKPTTVLFIPLDSFIQTLPNCQYCQTKMLTNLLHDLSEKALTLTKKVHYLTLKGMREKIFAYLTDLYTMQQSTTLELPHSRQEMADALNVCRTALSRELGRLRDEHIIAIHGKTVHLQELDTILEYRF</sequence>
<dbReference type="InterPro" id="IPR000595">
    <property type="entry name" value="cNMP-bd_dom"/>
</dbReference>
<dbReference type="PROSITE" id="PS50042">
    <property type="entry name" value="CNMP_BINDING_3"/>
    <property type="match status" value="1"/>
</dbReference>
<name>A0A096AJD3_9FIRM</name>
<keyword evidence="2" id="KW-0238">DNA-binding</keyword>
<evidence type="ECO:0000256" key="2">
    <source>
        <dbReference type="ARBA" id="ARBA00023125"/>
    </source>
</evidence>
<evidence type="ECO:0000259" key="5">
    <source>
        <dbReference type="PROSITE" id="PS51063"/>
    </source>
</evidence>
<dbReference type="PANTHER" id="PTHR24567:SF58">
    <property type="entry name" value="CYCLIC AMP-BINDING REGULATORY PROTEIN"/>
    <property type="match status" value="1"/>
</dbReference>
<gene>
    <name evidence="6" type="ORF">HMPREF0872_05905</name>
</gene>
<evidence type="ECO:0000256" key="3">
    <source>
        <dbReference type="ARBA" id="ARBA00023163"/>
    </source>
</evidence>
<keyword evidence="1" id="KW-0805">Transcription regulation</keyword>
<dbReference type="InterPro" id="IPR050397">
    <property type="entry name" value="Env_Response_Regulators"/>
</dbReference>
<dbReference type="SMART" id="SM00100">
    <property type="entry name" value="cNMP"/>
    <property type="match status" value="1"/>
</dbReference>
<accession>A0A096AJD3</accession>
<feature type="domain" description="HTH crp-type" evidence="5">
    <location>
        <begin position="163"/>
        <end position="231"/>
    </location>
</feature>
<dbReference type="InterPro" id="IPR014710">
    <property type="entry name" value="RmlC-like_jellyroll"/>
</dbReference>
<dbReference type="InterPro" id="IPR012318">
    <property type="entry name" value="HTH_CRP"/>
</dbReference>
<dbReference type="PANTHER" id="PTHR24567">
    <property type="entry name" value="CRP FAMILY TRANSCRIPTIONAL REGULATORY PROTEIN"/>
    <property type="match status" value="1"/>
</dbReference>
<evidence type="ECO:0000256" key="1">
    <source>
        <dbReference type="ARBA" id="ARBA00023015"/>
    </source>
</evidence>
<feature type="domain" description="Cyclic nucleotide-binding" evidence="4">
    <location>
        <begin position="22"/>
        <end position="145"/>
    </location>
</feature>
<dbReference type="Pfam" id="PF00027">
    <property type="entry name" value="cNMP_binding"/>
    <property type="match status" value="1"/>
</dbReference>
<dbReference type="SMART" id="SM00419">
    <property type="entry name" value="HTH_CRP"/>
    <property type="match status" value="1"/>
</dbReference>
<comment type="caution">
    <text evidence="6">The sequence shown here is derived from an EMBL/GenBank/DDBJ whole genome shotgun (WGS) entry which is preliminary data.</text>
</comment>